<evidence type="ECO:0000259" key="11">
    <source>
        <dbReference type="PROSITE" id="PS51706"/>
    </source>
</evidence>
<evidence type="ECO:0000256" key="10">
    <source>
        <dbReference type="HAMAP-Rule" id="MF_00321"/>
    </source>
</evidence>
<accession>A0A212KXY9</accession>
<proteinExistence type="inferred from homology"/>
<dbReference type="SUPFAM" id="SSF52540">
    <property type="entry name" value="P-loop containing nucleoside triphosphate hydrolases"/>
    <property type="match status" value="1"/>
</dbReference>
<name>A0A212KXY9_9BACT</name>
<dbReference type="InterPro" id="IPR027417">
    <property type="entry name" value="P-loop_NTPase"/>
</dbReference>
<evidence type="ECO:0000256" key="3">
    <source>
        <dbReference type="ARBA" id="ARBA00022618"/>
    </source>
</evidence>
<comment type="cofactor">
    <cofactor evidence="1">
        <name>Mg(2+)</name>
        <dbReference type="ChEBI" id="CHEBI:18420"/>
    </cofactor>
</comment>
<feature type="domain" description="EngB-type G" evidence="11">
    <location>
        <begin position="21"/>
        <end position="191"/>
    </location>
</feature>
<dbReference type="InterPro" id="IPR030393">
    <property type="entry name" value="G_ENGB_dom"/>
</dbReference>
<dbReference type="GO" id="GO:0005829">
    <property type="term" value="C:cytosol"/>
    <property type="evidence" value="ECO:0007669"/>
    <property type="project" value="TreeGrafter"/>
</dbReference>
<dbReference type="CDD" id="cd01876">
    <property type="entry name" value="YihA_EngB"/>
    <property type="match status" value="1"/>
</dbReference>
<dbReference type="RefSeq" id="WP_179981624.1">
    <property type="nucleotide sequence ID" value="NZ_LT608333.1"/>
</dbReference>
<sequence>MAVSLTLESTAYTLDQLTTRPEAQIALAGRSNVGKSSLINALAGRKKLAKVSSTPGKTRSVNFYLVEPLNFYLVDLPGYGYARASHGEREKWAKLLERYLVECASLKALALLLDCRLTPQQLDLNLASFAQRNRLLLVPVLTKADKCNQRERSARQKEWQDILGICPVLTSSSSRLGIDALWRALAQAAGVEAPIIKAP</sequence>
<protein>
    <recommendedName>
        <fullName evidence="10">Probable GTP-binding protein EngB</fullName>
    </recommendedName>
</protein>
<dbReference type="HAMAP" id="MF_00321">
    <property type="entry name" value="GTPase_EngB"/>
    <property type="match status" value="1"/>
</dbReference>
<keyword evidence="6" id="KW-0460">Magnesium</keyword>
<keyword evidence="4" id="KW-0479">Metal-binding</keyword>
<dbReference type="GO" id="GO:0046872">
    <property type="term" value="F:metal ion binding"/>
    <property type="evidence" value="ECO:0007669"/>
    <property type="project" value="UniProtKB-KW"/>
</dbReference>
<gene>
    <name evidence="10 12" type="primary">engB</name>
    <name evidence="12" type="ORF">KL86DES1_10229</name>
</gene>
<dbReference type="PANTHER" id="PTHR11649:SF13">
    <property type="entry name" value="ENGB-TYPE G DOMAIN-CONTAINING PROTEIN"/>
    <property type="match status" value="1"/>
</dbReference>
<comment type="similarity">
    <text evidence="2 10">Belongs to the TRAFAC class TrmE-Era-EngA-EngB-Septin-like GTPase superfamily. EngB GTPase family.</text>
</comment>
<dbReference type="PROSITE" id="PS51706">
    <property type="entry name" value="G_ENGB"/>
    <property type="match status" value="1"/>
</dbReference>
<keyword evidence="5 10" id="KW-0547">Nucleotide-binding</keyword>
<evidence type="ECO:0000256" key="4">
    <source>
        <dbReference type="ARBA" id="ARBA00022723"/>
    </source>
</evidence>
<evidence type="ECO:0000256" key="8">
    <source>
        <dbReference type="ARBA" id="ARBA00023210"/>
    </source>
</evidence>
<dbReference type="GO" id="GO:0000917">
    <property type="term" value="P:division septum assembly"/>
    <property type="evidence" value="ECO:0007669"/>
    <property type="project" value="UniProtKB-KW"/>
</dbReference>
<evidence type="ECO:0000256" key="6">
    <source>
        <dbReference type="ARBA" id="ARBA00022842"/>
    </source>
</evidence>
<evidence type="ECO:0000256" key="2">
    <source>
        <dbReference type="ARBA" id="ARBA00009638"/>
    </source>
</evidence>
<dbReference type="EMBL" id="FMJC01000001">
    <property type="protein sequence ID" value="SCM70168.1"/>
    <property type="molecule type" value="Genomic_DNA"/>
</dbReference>
<dbReference type="Gene3D" id="3.40.50.300">
    <property type="entry name" value="P-loop containing nucleotide triphosphate hydrolases"/>
    <property type="match status" value="1"/>
</dbReference>
<keyword evidence="8 10" id="KW-0717">Septation</keyword>
<evidence type="ECO:0000313" key="12">
    <source>
        <dbReference type="EMBL" id="SCM70168.1"/>
    </source>
</evidence>
<dbReference type="InterPro" id="IPR006073">
    <property type="entry name" value="GTP-bd"/>
</dbReference>
<evidence type="ECO:0000256" key="1">
    <source>
        <dbReference type="ARBA" id="ARBA00001946"/>
    </source>
</evidence>
<dbReference type="NCBIfam" id="TIGR03598">
    <property type="entry name" value="GTPase_YsxC"/>
    <property type="match status" value="1"/>
</dbReference>
<dbReference type="PANTHER" id="PTHR11649">
    <property type="entry name" value="MSS1/TRME-RELATED GTP-BINDING PROTEIN"/>
    <property type="match status" value="1"/>
</dbReference>
<dbReference type="InterPro" id="IPR019987">
    <property type="entry name" value="GTP-bd_ribosome_bio_YsxC"/>
</dbReference>
<evidence type="ECO:0000256" key="9">
    <source>
        <dbReference type="ARBA" id="ARBA00023306"/>
    </source>
</evidence>
<evidence type="ECO:0000256" key="5">
    <source>
        <dbReference type="ARBA" id="ARBA00022741"/>
    </source>
</evidence>
<reference evidence="12" key="1">
    <citation type="submission" date="2016-08" db="EMBL/GenBank/DDBJ databases">
        <authorList>
            <person name="Seilhamer J.J."/>
        </authorList>
    </citation>
    <scope>NUCLEOTIDE SEQUENCE</scope>
    <source>
        <strain evidence="12">86-1</strain>
    </source>
</reference>
<dbReference type="GO" id="GO:0005525">
    <property type="term" value="F:GTP binding"/>
    <property type="evidence" value="ECO:0007669"/>
    <property type="project" value="UniProtKB-UniRule"/>
</dbReference>
<keyword evidence="3 10" id="KW-0132">Cell division</keyword>
<keyword evidence="9 10" id="KW-0131">Cell cycle</keyword>
<comment type="function">
    <text evidence="10">Necessary for normal cell division and for the maintenance of normal septation.</text>
</comment>
<keyword evidence="7 10" id="KW-0342">GTP-binding</keyword>
<evidence type="ECO:0000256" key="7">
    <source>
        <dbReference type="ARBA" id="ARBA00023134"/>
    </source>
</evidence>
<dbReference type="AlphaFoldDB" id="A0A212KXY9"/>
<dbReference type="Pfam" id="PF01926">
    <property type="entry name" value="MMR_HSR1"/>
    <property type="match status" value="1"/>
</dbReference>
<organism evidence="12">
    <name type="scientific">uncultured Desulfovibrio sp</name>
    <dbReference type="NCBI Taxonomy" id="167968"/>
    <lineage>
        <taxon>Bacteria</taxon>
        <taxon>Pseudomonadati</taxon>
        <taxon>Thermodesulfobacteriota</taxon>
        <taxon>Desulfovibrionia</taxon>
        <taxon>Desulfovibrionales</taxon>
        <taxon>Desulfovibrionaceae</taxon>
        <taxon>Desulfovibrio</taxon>
        <taxon>environmental samples</taxon>
    </lineage>
</organism>